<dbReference type="SUPFAM" id="SSF49344">
    <property type="entry name" value="CBD9-like"/>
    <property type="match status" value="1"/>
</dbReference>
<feature type="chain" id="PRO_5002848313" description="Cytochrome b561 domain-containing protein" evidence="11">
    <location>
        <begin position="21"/>
        <end position="404"/>
    </location>
</feature>
<sequence>MRFHQSTILVLFSFFISALCQNDKSAAVFISSLQSGSGNVTFALSASDPAVSQDVYFHLSGPSSYSYIGIGTGTVMQGSLIFVMYSNATGDGITLSPRIATGNKEPVLVPSLDVEILPGSNTSDGLMTVNARCKNCHSWNGGALNLSDTAYPWNYALGPNTAQSVKLKSNSLSANLEMHVEYGLFTLDMTRATATGGVAALPTSFTNPIGSVATRPRVLTPNYRTILHAVLATIPLVFFLPTGVIFLRFFPGSVRWHWVSQTLSSVVSILGSAVGIFLSTLFNKASSFGSTHQILGYVIVAGVLVQWFLGYWHHRIYKKEQRTTNYAFVHRNLGHIIFFFAIANAGIGLTWSQAGSPVIIGYSVAVGVVAIAHFSLVAWKRWEKQKVNASEPKPQQNSLDVDTI</sequence>
<dbReference type="STRING" id="441960.B6QJS3"/>
<evidence type="ECO:0000259" key="12">
    <source>
        <dbReference type="PROSITE" id="PS50939"/>
    </source>
</evidence>
<keyword evidence="9" id="KW-0349">Heme</keyword>
<proteinExistence type="predicted"/>
<protein>
    <recommendedName>
        <fullName evidence="16">Cytochrome b561 domain-containing protein</fullName>
    </recommendedName>
</protein>
<evidence type="ECO:0000256" key="8">
    <source>
        <dbReference type="ARBA" id="ARBA00023136"/>
    </source>
</evidence>
<feature type="signal peptide" evidence="11">
    <location>
        <begin position="1"/>
        <end position="20"/>
    </location>
</feature>
<feature type="transmembrane region" description="Helical" evidence="10">
    <location>
        <begin position="226"/>
        <end position="250"/>
    </location>
</feature>
<keyword evidence="6 10" id="KW-1133">Transmembrane helix</keyword>
<keyword evidence="2" id="KW-0813">Transport</keyword>
<dbReference type="PROSITE" id="PS51007">
    <property type="entry name" value="CYTC"/>
    <property type="match status" value="1"/>
</dbReference>
<dbReference type="CDD" id="cd08760">
    <property type="entry name" value="Cyt_b561_FRRS1_like"/>
    <property type="match status" value="1"/>
</dbReference>
<dbReference type="SMART" id="SM00664">
    <property type="entry name" value="DoH"/>
    <property type="match status" value="1"/>
</dbReference>
<gene>
    <name evidence="14" type="ORF">PMAA_091470</name>
</gene>
<evidence type="ECO:0000256" key="10">
    <source>
        <dbReference type="SAM" id="Phobius"/>
    </source>
</evidence>
<evidence type="ECO:0000256" key="3">
    <source>
        <dbReference type="ARBA" id="ARBA00022692"/>
    </source>
</evidence>
<evidence type="ECO:0000256" key="7">
    <source>
        <dbReference type="ARBA" id="ARBA00023004"/>
    </source>
</evidence>
<dbReference type="GO" id="GO:0009055">
    <property type="term" value="F:electron transfer activity"/>
    <property type="evidence" value="ECO:0007669"/>
    <property type="project" value="InterPro"/>
</dbReference>
<feature type="transmembrane region" description="Helical" evidence="10">
    <location>
        <begin position="294"/>
        <end position="312"/>
    </location>
</feature>
<feature type="domain" description="Cytochrome b561" evidence="12">
    <location>
        <begin position="189"/>
        <end position="385"/>
    </location>
</feature>
<keyword evidence="7 9" id="KW-0408">Iron</keyword>
<keyword evidence="3 10" id="KW-0812">Transmembrane</keyword>
<name>B6QJS3_TALMQ</name>
<dbReference type="OrthoDB" id="19261at2759"/>
<dbReference type="CDD" id="cd09630">
    <property type="entry name" value="CDH_like_cytochrome"/>
    <property type="match status" value="1"/>
</dbReference>
<dbReference type="SMART" id="SM00665">
    <property type="entry name" value="B561"/>
    <property type="match status" value="1"/>
</dbReference>
<feature type="transmembrane region" description="Helical" evidence="10">
    <location>
        <begin position="262"/>
        <end position="282"/>
    </location>
</feature>
<dbReference type="VEuPathDB" id="FungiDB:PMAA_091470"/>
<dbReference type="PhylomeDB" id="B6QJS3"/>
<dbReference type="AlphaFoldDB" id="B6QJS3"/>
<dbReference type="Pfam" id="PF03188">
    <property type="entry name" value="Cytochrom_B561"/>
    <property type="match status" value="1"/>
</dbReference>
<dbReference type="GO" id="GO:0016020">
    <property type="term" value="C:membrane"/>
    <property type="evidence" value="ECO:0007669"/>
    <property type="project" value="UniProtKB-SubCell"/>
</dbReference>
<organism evidence="14 15">
    <name type="scientific">Talaromyces marneffei (strain ATCC 18224 / CBS 334.59 / QM 7333)</name>
    <name type="common">Penicillium marneffei</name>
    <dbReference type="NCBI Taxonomy" id="441960"/>
    <lineage>
        <taxon>Eukaryota</taxon>
        <taxon>Fungi</taxon>
        <taxon>Dikarya</taxon>
        <taxon>Ascomycota</taxon>
        <taxon>Pezizomycotina</taxon>
        <taxon>Eurotiomycetes</taxon>
        <taxon>Eurotiomycetidae</taxon>
        <taxon>Eurotiales</taxon>
        <taxon>Trichocomaceae</taxon>
        <taxon>Talaromyces</taxon>
        <taxon>Talaromyces sect. Talaromyces</taxon>
    </lineage>
</organism>
<dbReference type="HOGENOM" id="CLU_031471_0_0_1"/>
<keyword evidence="5" id="KW-0249">Electron transport</keyword>
<feature type="domain" description="Cytochrome c" evidence="13">
    <location>
        <begin position="120"/>
        <end position="235"/>
    </location>
</feature>
<accession>B6QJS3</accession>
<dbReference type="InterPro" id="IPR009056">
    <property type="entry name" value="Cyt_c-like_dom"/>
</dbReference>
<evidence type="ECO:0000256" key="9">
    <source>
        <dbReference type="PROSITE-ProRule" id="PRU00433"/>
    </source>
</evidence>
<dbReference type="PANTHER" id="PTHR47797:SF1">
    <property type="entry name" value="CYTOCHROME B561 DOMAIN-CONTAINING PROTEIN-RELATED"/>
    <property type="match status" value="1"/>
</dbReference>
<evidence type="ECO:0000313" key="14">
    <source>
        <dbReference type="EMBL" id="EEA22519.1"/>
    </source>
</evidence>
<dbReference type="InterPro" id="IPR006593">
    <property type="entry name" value="Cyt_b561/ferric_Rdtase_TM"/>
</dbReference>
<dbReference type="GO" id="GO:0020037">
    <property type="term" value="F:heme binding"/>
    <property type="evidence" value="ECO:0007669"/>
    <property type="project" value="InterPro"/>
</dbReference>
<keyword evidence="15" id="KW-1185">Reference proteome</keyword>
<evidence type="ECO:0000313" key="15">
    <source>
        <dbReference type="Proteomes" id="UP000001294"/>
    </source>
</evidence>
<dbReference type="Pfam" id="PF16010">
    <property type="entry name" value="CDH-cyt"/>
    <property type="match status" value="1"/>
</dbReference>
<evidence type="ECO:0000259" key="13">
    <source>
        <dbReference type="PROSITE" id="PS51007"/>
    </source>
</evidence>
<keyword evidence="4 9" id="KW-0479">Metal-binding</keyword>
<evidence type="ECO:0000256" key="4">
    <source>
        <dbReference type="ARBA" id="ARBA00022723"/>
    </source>
</evidence>
<dbReference type="GO" id="GO:0046872">
    <property type="term" value="F:metal ion binding"/>
    <property type="evidence" value="ECO:0007669"/>
    <property type="project" value="UniProtKB-KW"/>
</dbReference>
<dbReference type="Gene3D" id="1.20.120.1770">
    <property type="match status" value="1"/>
</dbReference>
<evidence type="ECO:0000256" key="5">
    <source>
        <dbReference type="ARBA" id="ARBA00022982"/>
    </source>
</evidence>
<keyword evidence="8 10" id="KW-0472">Membrane</keyword>
<feature type="transmembrane region" description="Helical" evidence="10">
    <location>
        <begin position="333"/>
        <end position="353"/>
    </location>
</feature>
<evidence type="ECO:0008006" key="16">
    <source>
        <dbReference type="Google" id="ProtNLM"/>
    </source>
</evidence>
<comment type="subcellular location">
    <subcellularLocation>
        <location evidence="1">Membrane</location>
    </subcellularLocation>
</comment>
<dbReference type="PANTHER" id="PTHR47797">
    <property type="entry name" value="DEHYDROGENASE, PUTATIVE (AFU_ORTHOLOGUE AFUA_8G05805)-RELATED"/>
    <property type="match status" value="1"/>
</dbReference>
<evidence type="ECO:0000256" key="6">
    <source>
        <dbReference type="ARBA" id="ARBA00022989"/>
    </source>
</evidence>
<dbReference type="Gene3D" id="2.60.40.1210">
    <property type="entry name" value="Cellobiose dehydrogenase, cytochrome domain"/>
    <property type="match status" value="1"/>
</dbReference>
<feature type="transmembrane region" description="Helical" evidence="10">
    <location>
        <begin position="359"/>
        <end position="379"/>
    </location>
</feature>
<evidence type="ECO:0000256" key="11">
    <source>
        <dbReference type="SAM" id="SignalP"/>
    </source>
</evidence>
<reference evidence="15" key="1">
    <citation type="journal article" date="2015" name="Genome Announc.">
        <title>Genome sequence of the AIDS-associated pathogen Penicillium marneffei (ATCC18224) and its near taxonomic relative Talaromyces stipitatus (ATCC10500).</title>
        <authorList>
            <person name="Nierman W.C."/>
            <person name="Fedorova-Abrams N.D."/>
            <person name="Andrianopoulos A."/>
        </authorList>
    </citation>
    <scope>NUCLEOTIDE SEQUENCE [LARGE SCALE GENOMIC DNA]</scope>
    <source>
        <strain evidence="15">ATCC 18224 / CBS 334.59 / QM 7333</strain>
    </source>
</reference>
<dbReference type="Proteomes" id="UP000001294">
    <property type="component" value="Unassembled WGS sequence"/>
</dbReference>
<dbReference type="InterPro" id="IPR005018">
    <property type="entry name" value="DOMON_domain"/>
</dbReference>
<keyword evidence="11" id="KW-0732">Signal</keyword>
<dbReference type="EMBL" id="DS995902">
    <property type="protein sequence ID" value="EEA22519.1"/>
    <property type="molecule type" value="Genomic_DNA"/>
</dbReference>
<evidence type="ECO:0000256" key="1">
    <source>
        <dbReference type="ARBA" id="ARBA00004370"/>
    </source>
</evidence>
<evidence type="ECO:0000256" key="2">
    <source>
        <dbReference type="ARBA" id="ARBA00022448"/>
    </source>
</evidence>
<dbReference type="PROSITE" id="PS50939">
    <property type="entry name" value="CYTOCHROME_B561"/>
    <property type="match status" value="1"/>
</dbReference>
<dbReference type="InterPro" id="IPR015920">
    <property type="entry name" value="Cellobiose_DH-like_cyt"/>
</dbReference>